<comment type="caution">
    <text evidence="14">The sequence shown here is derived from an EMBL/GenBank/DDBJ whole genome shotgun (WGS) entry which is preliminary data.</text>
</comment>
<feature type="compositionally biased region" description="Basic and acidic residues" evidence="12">
    <location>
        <begin position="345"/>
        <end position="377"/>
    </location>
</feature>
<dbReference type="PROSITE" id="PS00028">
    <property type="entry name" value="ZINC_FINGER_C2H2_1"/>
    <property type="match status" value="5"/>
</dbReference>
<feature type="compositionally biased region" description="Basic and acidic residues" evidence="12">
    <location>
        <begin position="702"/>
        <end position="711"/>
    </location>
</feature>
<feature type="domain" description="C2H2-type" evidence="13">
    <location>
        <begin position="452"/>
        <end position="480"/>
    </location>
</feature>
<feature type="compositionally biased region" description="Polar residues" evidence="12">
    <location>
        <begin position="812"/>
        <end position="827"/>
    </location>
</feature>
<protein>
    <recommendedName>
        <fullName evidence="13">C2H2-type domain-containing protein</fullName>
    </recommendedName>
</protein>
<evidence type="ECO:0000256" key="7">
    <source>
        <dbReference type="ARBA" id="ARBA00023015"/>
    </source>
</evidence>
<feature type="compositionally biased region" description="Polar residues" evidence="12">
    <location>
        <begin position="712"/>
        <end position="728"/>
    </location>
</feature>
<sequence length="827" mass="93170">MFVVELAGATRHVTSRHDTPVPSPCVKRLRAAEGPCVRVRSARHGPREPEECVRAREAHELSDLPRARVVYFCSDQETNSETQLQRVKPDTALYSARARMRLREESGLSVCVRFRRRDANARAASRLNHASCPGLSSAFGNPQRGQLGNMDEIPSNEKSCQTEGLDENATVLMSEHLNQMTAYFIEPGDPPLLQRQLQTSKSGIQQIIECFYTGTTQLKHILLKEVDTIFECKLCRSLFRGLPNLITHKEFYCIPRLPEPEEPSGNCRQSIDFKKLLEVIYAQPKQEELVVHLEPIPGNQNAVFQHLAKQSDEDPNSPSPFSSHSMKDWKLNQPESQEQTIGEHNAVRESENEAETKRDGKLKKDKDAEAEGEKDDAGVEVVTNARLDDVIITCCLCGKDFGSRRSVRRHCREVHKQRLEELRKYTETRTVPISLLSVVKERQVQSSRPSGKCCPVCFKSFATKANVRRHFDEVHQGLRRDLIMLDTPTKSNDLEVMPAEPSAPLNPNASTISPPPHYNLATCKCLNCKRSYSTQSRLKRHMRLVHKIPASKSTVSRSSTGKKRKSEDGTDTEHLHKGLKRPREEDEDEKPAVIHKPKISVGFDFKQLFCKLCKRQFSSCQNLAKHIELHTDNGGDIFIKFYRCPLCLYQSRRKRDVLRHISVVHKKNSAYLAKILPGLESRAVKKPAETVLGSSVKHIHSKCPDDHHNEDTTSPYSLETDSSPSSVIPKQEFPPSSPPVTHRQSLSPQISSVVCSQTSNGLPNGEEAQDSTEVCVTKNFSLHTCDICGRAFAKKVYLESHIRSHRNAAKSDGQNVGVSTRSKTLLW</sequence>
<name>A0A8T0AMI7_SILME</name>
<evidence type="ECO:0000256" key="3">
    <source>
        <dbReference type="ARBA" id="ARBA00022723"/>
    </source>
</evidence>
<dbReference type="SMART" id="SM00355">
    <property type="entry name" value="ZnF_C2H2"/>
    <property type="match status" value="7"/>
</dbReference>
<evidence type="ECO:0000256" key="12">
    <source>
        <dbReference type="SAM" id="MobiDB-lite"/>
    </source>
</evidence>
<evidence type="ECO:0000256" key="11">
    <source>
        <dbReference type="PROSITE-ProRule" id="PRU00042"/>
    </source>
</evidence>
<keyword evidence="9" id="KW-0804">Transcription</keyword>
<dbReference type="Pfam" id="PF00096">
    <property type="entry name" value="zf-C2H2"/>
    <property type="match status" value="1"/>
</dbReference>
<keyword evidence="15" id="KW-1185">Reference proteome</keyword>
<dbReference type="Proteomes" id="UP000606274">
    <property type="component" value="Unassembled WGS sequence"/>
</dbReference>
<feature type="region of interest" description="Disordered" evidence="12">
    <location>
        <begin position="308"/>
        <end position="377"/>
    </location>
</feature>
<accession>A0A8T0AMI7</accession>
<comment type="similarity">
    <text evidence="2">Belongs to the krueppel C2H2-type zinc-finger protein family.</text>
</comment>
<evidence type="ECO:0000256" key="6">
    <source>
        <dbReference type="ARBA" id="ARBA00022833"/>
    </source>
</evidence>
<feature type="region of interest" description="Disordered" evidence="12">
    <location>
        <begin position="548"/>
        <end position="593"/>
    </location>
</feature>
<dbReference type="InterPro" id="IPR041697">
    <property type="entry name" value="Znf-C2H2_11"/>
</dbReference>
<gene>
    <name evidence="14" type="ORF">HF521_007892</name>
</gene>
<reference evidence="14" key="1">
    <citation type="submission" date="2020-08" db="EMBL/GenBank/DDBJ databases">
        <title>Chromosome-level assembly of Southern catfish (Silurus meridionalis) provides insights into visual adaptation to the nocturnal and benthic lifestyles.</title>
        <authorList>
            <person name="Zhang Y."/>
            <person name="Wang D."/>
            <person name="Peng Z."/>
        </authorList>
    </citation>
    <scope>NUCLEOTIDE SEQUENCE</scope>
    <source>
        <strain evidence="14">SWU-2019-XX</strain>
        <tissue evidence="14">Muscle</tissue>
    </source>
</reference>
<keyword evidence="5 11" id="KW-0863">Zinc-finger</keyword>
<organism evidence="14 15">
    <name type="scientific">Silurus meridionalis</name>
    <name type="common">Southern catfish</name>
    <name type="synonym">Silurus soldatovi meridionalis</name>
    <dbReference type="NCBI Taxonomy" id="175797"/>
    <lineage>
        <taxon>Eukaryota</taxon>
        <taxon>Metazoa</taxon>
        <taxon>Chordata</taxon>
        <taxon>Craniata</taxon>
        <taxon>Vertebrata</taxon>
        <taxon>Euteleostomi</taxon>
        <taxon>Actinopterygii</taxon>
        <taxon>Neopterygii</taxon>
        <taxon>Teleostei</taxon>
        <taxon>Ostariophysi</taxon>
        <taxon>Siluriformes</taxon>
        <taxon>Siluridae</taxon>
        <taxon>Silurus</taxon>
    </lineage>
</organism>
<evidence type="ECO:0000256" key="8">
    <source>
        <dbReference type="ARBA" id="ARBA00023125"/>
    </source>
</evidence>
<feature type="domain" description="C2H2-type" evidence="13">
    <location>
        <begin position="608"/>
        <end position="635"/>
    </location>
</feature>
<dbReference type="PANTHER" id="PTHR21020">
    <property type="entry name" value="ZINC FINGER PROTEIN 800"/>
    <property type="match status" value="1"/>
</dbReference>
<proteinExistence type="inferred from homology"/>
<dbReference type="GO" id="GO:0008270">
    <property type="term" value="F:zinc ion binding"/>
    <property type="evidence" value="ECO:0007669"/>
    <property type="project" value="UniProtKB-KW"/>
</dbReference>
<evidence type="ECO:0000256" key="5">
    <source>
        <dbReference type="ARBA" id="ARBA00022771"/>
    </source>
</evidence>
<feature type="domain" description="C2H2-type" evidence="13">
    <location>
        <begin position="523"/>
        <end position="546"/>
    </location>
</feature>
<keyword evidence="10" id="KW-0539">Nucleus</keyword>
<evidence type="ECO:0000313" key="14">
    <source>
        <dbReference type="EMBL" id="KAF7694139.1"/>
    </source>
</evidence>
<keyword evidence="6" id="KW-0862">Zinc</keyword>
<dbReference type="Pfam" id="PF16622">
    <property type="entry name" value="zf-C2H2_11"/>
    <property type="match status" value="1"/>
</dbReference>
<dbReference type="GO" id="GO:0005634">
    <property type="term" value="C:nucleus"/>
    <property type="evidence" value="ECO:0007669"/>
    <property type="project" value="UniProtKB-SubCell"/>
</dbReference>
<comment type="subcellular location">
    <subcellularLocation>
        <location evidence="1">Nucleus</location>
    </subcellularLocation>
</comment>
<evidence type="ECO:0000313" key="15">
    <source>
        <dbReference type="Proteomes" id="UP000606274"/>
    </source>
</evidence>
<feature type="region of interest" description="Disordered" evidence="12">
    <location>
        <begin position="699"/>
        <end position="746"/>
    </location>
</feature>
<dbReference type="AlphaFoldDB" id="A0A8T0AMI7"/>
<feature type="domain" description="C2H2-type" evidence="13">
    <location>
        <begin position="783"/>
        <end position="810"/>
    </location>
</feature>
<feature type="compositionally biased region" description="Polar residues" evidence="12">
    <location>
        <begin position="333"/>
        <end position="342"/>
    </location>
</feature>
<evidence type="ECO:0000256" key="2">
    <source>
        <dbReference type="ARBA" id="ARBA00006991"/>
    </source>
</evidence>
<feature type="compositionally biased region" description="Basic and acidic residues" evidence="12">
    <location>
        <begin position="565"/>
        <end position="584"/>
    </location>
</feature>
<evidence type="ECO:0000256" key="4">
    <source>
        <dbReference type="ARBA" id="ARBA00022737"/>
    </source>
</evidence>
<keyword evidence="8" id="KW-0238">DNA-binding</keyword>
<dbReference type="EMBL" id="JABFDY010000018">
    <property type="protein sequence ID" value="KAF7694139.1"/>
    <property type="molecule type" value="Genomic_DNA"/>
</dbReference>
<dbReference type="InterPro" id="IPR036236">
    <property type="entry name" value="Znf_C2H2_sf"/>
</dbReference>
<dbReference type="Gene3D" id="3.30.160.60">
    <property type="entry name" value="Classic Zinc Finger"/>
    <property type="match status" value="3"/>
</dbReference>
<keyword evidence="4" id="KW-0677">Repeat</keyword>
<keyword evidence="3" id="KW-0479">Metal-binding</keyword>
<dbReference type="InterPro" id="IPR039149">
    <property type="entry name" value="ZNF800"/>
</dbReference>
<dbReference type="PROSITE" id="PS50157">
    <property type="entry name" value="ZINC_FINGER_C2H2_2"/>
    <property type="match status" value="5"/>
</dbReference>
<feature type="domain" description="C2H2-type" evidence="13">
    <location>
        <begin position="392"/>
        <end position="420"/>
    </location>
</feature>
<evidence type="ECO:0000256" key="1">
    <source>
        <dbReference type="ARBA" id="ARBA00004123"/>
    </source>
</evidence>
<evidence type="ECO:0000256" key="9">
    <source>
        <dbReference type="ARBA" id="ARBA00023163"/>
    </source>
</evidence>
<dbReference type="SUPFAM" id="SSF57667">
    <property type="entry name" value="beta-beta-alpha zinc fingers"/>
    <property type="match status" value="2"/>
</dbReference>
<keyword evidence="7" id="KW-0805">Transcription regulation</keyword>
<dbReference type="PANTHER" id="PTHR21020:SF0">
    <property type="entry name" value="ZINC FINGER PROTEIN 800"/>
    <property type="match status" value="1"/>
</dbReference>
<evidence type="ECO:0000256" key="10">
    <source>
        <dbReference type="ARBA" id="ARBA00023242"/>
    </source>
</evidence>
<dbReference type="InterPro" id="IPR013087">
    <property type="entry name" value="Znf_C2H2_type"/>
</dbReference>
<dbReference type="GO" id="GO:0003677">
    <property type="term" value="F:DNA binding"/>
    <property type="evidence" value="ECO:0007669"/>
    <property type="project" value="UniProtKB-KW"/>
</dbReference>
<feature type="region of interest" description="Disordered" evidence="12">
    <location>
        <begin position="807"/>
        <end position="827"/>
    </location>
</feature>
<evidence type="ECO:0000259" key="13">
    <source>
        <dbReference type="PROSITE" id="PS50157"/>
    </source>
</evidence>